<dbReference type="Proteomes" id="UP000241510">
    <property type="component" value="Segment"/>
</dbReference>
<evidence type="ECO:0000313" key="2">
    <source>
        <dbReference type="Proteomes" id="UP000241510"/>
    </source>
</evidence>
<dbReference type="EMBL" id="MG711462">
    <property type="protein sequence ID" value="AUV56434.1"/>
    <property type="molecule type" value="Genomic_DNA"/>
</dbReference>
<sequence>MVDSSQIPYAIAIDFDGILCQNAYPDIGDPNWDTIHQALKEQSNGAKLILWTCREGRSLERAVAACAGWGLTFDAVNENLPEWRKAYRTDPRKVGANEYWDDRNVINENESPLFFRAHQCAEDHAEWEVRRQCLEQS</sequence>
<dbReference type="InterPro" id="IPR036412">
    <property type="entry name" value="HAD-like_sf"/>
</dbReference>
<evidence type="ECO:0000313" key="1">
    <source>
        <dbReference type="EMBL" id="AUV56434.1"/>
    </source>
</evidence>
<protein>
    <submittedName>
        <fullName evidence="1">Polynucleotide kinase</fullName>
    </submittedName>
</protein>
<dbReference type="SUPFAM" id="SSF56784">
    <property type="entry name" value="HAD-like"/>
    <property type="match status" value="1"/>
</dbReference>
<reference evidence="1 2" key="1">
    <citation type="submission" date="2017-12" db="EMBL/GenBank/DDBJ databases">
        <title>Phages infecting Faecalibacterium prausnitzii belong to novel viral genera that help decipher intestinal viromes.</title>
        <authorList>
            <person name="Petit M.-A."/>
            <person name="De Paepe M."/>
            <person name="Benevides L."/>
            <person name="Langella P."/>
        </authorList>
    </citation>
    <scope>NUCLEOTIDE SEQUENCE [LARGE SCALE GENOMIC DNA]</scope>
</reference>
<keyword evidence="1" id="KW-0418">Kinase</keyword>
<name>A0A2K9V2Y7_9CAUD</name>
<dbReference type="GeneID" id="54987542"/>
<organism evidence="1 2">
    <name type="scientific">Faecalibacterium phage FP_Epona</name>
    <dbReference type="NCBI Taxonomy" id="2070182"/>
    <lineage>
        <taxon>Viruses</taxon>
        <taxon>Duplodnaviria</taxon>
        <taxon>Heunggongvirae</taxon>
        <taxon>Uroviricota</taxon>
        <taxon>Caudoviricetes</taxon>
        <taxon>Eponavirus</taxon>
        <taxon>Eponavirus epona</taxon>
    </lineage>
</organism>
<dbReference type="InterPro" id="IPR023214">
    <property type="entry name" value="HAD_sf"/>
</dbReference>
<keyword evidence="1" id="KW-0808">Transferase</keyword>
<keyword evidence="2" id="KW-1185">Reference proteome</keyword>
<proteinExistence type="predicted"/>
<dbReference type="Gene3D" id="3.40.50.1000">
    <property type="entry name" value="HAD superfamily/HAD-like"/>
    <property type="match status" value="1"/>
</dbReference>
<dbReference type="GO" id="GO:0016301">
    <property type="term" value="F:kinase activity"/>
    <property type="evidence" value="ECO:0007669"/>
    <property type="project" value="UniProtKB-KW"/>
</dbReference>
<dbReference type="KEGG" id="vg:54987542"/>
<accession>A0A2K9V2Y7</accession>
<dbReference type="RefSeq" id="YP_009797132.1">
    <property type="nucleotide sequence ID" value="NC_047910.1"/>
</dbReference>